<evidence type="ECO:0000259" key="2">
    <source>
        <dbReference type="Pfam" id="PF12937"/>
    </source>
</evidence>
<dbReference type="STRING" id="1447883.A0A2B7Z3L5"/>
<comment type="caution">
    <text evidence="3">The sequence shown here is derived from an EMBL/GenBank/DDBJ whole genome shotgun (WGS) entry which is preliminary data.</text>
</comment>
<proteinExistence type="predicted"/>
<feature type="compositionally biased region" description="Low complexity" evidence="1">
    <location>
        <begin position="624"/>
        <end position="636"/>
    </location>
</feature>
<feature type="region of interest" description="Disordered" evidence="1">
    <location>
        <begin position="619"/>
        <end position="667"/>
    </location>
</feature>
<feature type="domain" description="F-box" evidence="2">
    <location>
        <begin position="21"/>
        <end position="64"/>
    </location>
</feature>
<dbReference type="AlphaFoldDB" id="A0A2B7Z3L5"/>
<name>A0A2B7Z3L5_POLH7</name>
<evidence type="ECO:0000313" key="3">
    <source>
        <dbReference type="EMBL" id="PGH27652.1"/>
    </source>
</evidence>
<feature type="region of interest" description="Disordered" evidence="1">
    <location>
        <begin position="685"/>
        <end position="746"/>
    </location>
</feature>
<feature type="compositionally biased region" description="Low complexity" evidence="1">
    <location>
        <begin position="728"/>
        <end position="746"/>
    </location>
</feature>
<accession>A0A2B7Z3L5</accession>
<dbReference type="Pfam" id="PF12937">
    <property type="entry name" value="F-box-like"/>
    <property type="match status" value="1"/>
</dbReference>
<organism evidence="3 4">
    <name type="scientific">Polytolypa hystricis (strain UAMH7299)</name>
    <dbReference type="NCBI Taxonomy" id="1447883"/>
    <lineage>
        <taxon>Eukaryota</taxon>
        <taxon>Fungi</taxon>
        <taxon>Dikarya</taxon>
        <taxon>Ascomycota</taxon>
        <taxon>Pezizomycotina</taxon>
        <taxon>Eurotiomycetes</taxon>
        <taxon>Eurotiomycetidae</taxon>
        <taxon>Onygenales</taxon>
        <taxon>Onygenales incertae sedis</taxon>
        <taxon>Polytolypa</taxon>
    </lineage>
</organism>
<feature type="compositionally biased region" description="Polar residues" evidence="1">
    <location>
        <begin position="642"/>
        <end position="655"/>
    </location>
</feature>
<dbReference type="InterPro" id="IPR036047">
    <property type="entry name" value="F-box-like_dom_sf"/>
</dbReference>
<keyword evidence="4" id="KW-1185">Reference proteome</keyword>
<reference evidence="3 4" key="1">
    <citation type="submission" date="2017-10" db="EMBL/GenBank/DDBJ databases">
        <title>Comparative genomics in systemic dimorphic fungi from Ajellomycetaceae.</title>
        <authorList>
            <person name="Munoz J.F."/>
            <person name="Mcewen J.G."/>
            <person name="Clay O.K."/>
            <person name="Cuomo C.A."/>
        </authorList>
    </citation>
    <scope>NUCLEOTIDE SEQUENCE [LARGE SCALE GENOMIC DNA]</scope>
    <source>
        <strain evidence="3 4">UAMH7299</strain>
    </source>
</reference>
<dbReference type="OrthoDB" id="5311681at2759"/>
<evidence type="ECO:0000256" key="1">
    <source>
        <dbReference type="SAM" id="MobiDB-lite"/>
    </source>
</evidence>
<dbReference type="SUPFAM" id="SSF81383">
    <property type="entry name" value="F-box domain"/>
    <property type="match status" value="1"/>
</dbReference>
<feature type="compositionally biased region" description="Pro residues" evidence="1">
    <location>
        <begin position="697"/>
        <end position="706"/>
    </location>
</feature>
<protein>
    <recommendedName>
        <fullName evidence="2">F-box domain-containing protein</fullName>
    </recommendedName>
</protein>
<dbReference type="EMBL" id="PDNA01000005">
    <property type="protein sequence ID" value="PGH27652.1"/>
    <property type="molecule type" value="Genomic_DNA"/>
</dbReference>
<dbReference type="InterPro" id="IPR001810">
    <property type="entry name" value="F-box_dom"/>
</dbReference>
<evidence type="ECO:0000313" key="4">
    <source>
        <dbReference type="Proteomes" id="UP000224634"/>
    </source>
</evidence>
<gene>
    <name evidence="3" type="ORF">AJ80_00665</name>
</gene>
<sequence>MFSAAVHYGQYPNQQDHSLMALPLNLIALIVSHLDDVSDLARLCRTCRVLNYMTLPQLYKTFTLTSYDKIRYRDDRPEGCGSASPFSMALNAVVTRNVGALVNSMTLRGEWRESELEEHARVGRVPDSSMMLNIAVRAAVDRMNALESFSWELNTKMLETVYLGLSQLPKLTSLSVRFPSSRHPRPTTMIPPMPHLRVLKIKDIDPLCYPDDISTLLHRSRKLRDLRLHWSPRMRDEQEATVKLHDYFRKCIAAKSPLALRKVSLYNFYALHSEEFKGAVDPLAMEEVTILMTPSSGARDDSSVISFVDSSWPMPSDGQMANVKSFRHDRADRRFGDFLNSFQRLEKLYYVNHARDPGSNVNDQRYVPLCSSTAYTPSDSDGPGPPAGSWAISSNGYPIYSANSPTNPLLTSQAAIRDGYLQSVMTVQGPRMRHLLLPSHWPLSAPTIARLVRSCPNLEQLALATDLTSFDTVGILIPFLRKLAALRILVPTVLPQSAPNSRHDTPGALLASNLSNMPNQFSMSNGTTATTTTSGSNATQDAARVLAALINVDDRIHIETLAICLADKEIHSSLKVLGMGWKAWELGDFYSVRASESTFPFHWIDENTLVPNIPRATEHGGGVTATPNTNGTAFAGTGTGPSKTDTPAAGSTTAATEARPFMLPKSCRGQGHATALWTPQISAALGKRKAPSDEPEPPFSTHPPPQQQQQQQHQHQHQHQQHPPASPSPQGSSSMSTSTSATAATSMDTHQAALDCSGTTAGPAATNGCTTDNVTLPGPPSRTALNLRDALRDYGGENLPDEFLVKLAQCVPHLETNEVFTRRRIRRVGWEVLKNWEIWGQDTVDV</sequence>
<dbReference type="Proteomes" id="UP000224634">
    <property type="component" value="Unassembled WGS sequence"/>
</dbReference>